<dbReference type="InterPro" id="IPR029063">
    <property type="entry name" value="SAM-dependent_MTases_sf"/>
</dbReference>
<dbReference type="EMBL" id="CAXITT010000026">
    <property type="protein sequence ID" value="CAL1528074.1"/>
    <property type="molecule type" value="Genomic_DNA"/>
</dbReference>
<reference evidence="2 3" key="1">
    <citation type="submission" date="2024-04" db="EMBL/GenBank/DDBJ databases">
        <authorList>
            <consortium name="Genoscope - CEA"/>
            <person name="William W."/>
        </authorList>
    </citation>
    <scope>NUCLEOTIDE SEQUENCE [LARGE SCALE GENOMIC DNA]</scope>
</reference>
<sequence>MRRCKCVCALLSFVGLGTVILLLRYSGQNWTELTVVPFQIQRVQQELKTTPATTTPPAIPDNPIPGDDVLKQMSHKDLQEFYHSYINSPQTTCNKVVRMGKITDGGWELCDDPLYRPIPGDCLVYSYGINFDFSFDTDMSKYGCTVHAFDPSMKTVPNIFGGNIYFHATGVAAKNGTINGPDATGIWQLHTVKEHRDQHHHSIGQRQLDILKMDVEGYEYESLMLALEDGSLSDVRQLAFETHVTFVSGDPTQEDYIKFLGLLRSVYHHGFRIYLTHRNYVWSSFDSSLNKGKKYAKCHEIHTVNINLKNGESKLLTSFRNNSFASEASRTAEHDLQAKIIAEEAAAYKALILQGSPGQV</sequence>
<dbReference type="PANTHER" id="PTHR32026:SF10">
    <property type="entry name" value="METHYLTRANSFERASE-LIKE PROTEIN 24-RELATED"/>
    <property type="match status" value="1"/>
</dbReference>
<evidence type="ECO:0000259" key="1">
    <source>
        <dbReference type="Pfam" id="PF13383"/>
    </source>
</evidence>
<gene>
    <name evidence="2" type="ORF">GSLYS_00002244001</name>
</gene>
<protein>
    <recommendedName>
        <fullName evidence="1">Methyltransferase domain-containing protein</fullName>
    </recommendedName>
</protein>
<accession>A0AAV2H5M0</accession>
<evidence type="ECO:0000313" key="3">
    <source>
        <dbReference type="Proteomes" id="UP001497497"/>
    </source>
</evidence>
<dbReference type="Pfam" id="PF13383">
    <property type="entry name" value="Methyltransf_22"/>
    <property type="match status" value="1"/>
</dbReference>
<name>A0AAV2H5M0_LYMST</name>
<dbReference type="AlphaFoldDB" id="A0AAV2H5M0"/>
<dbReference type="InterPro" id="IPR026913">
    <property type="entry name" value="METTL24"/>
</dbReference>
<organism evidence="2 3">
    <name type="scientific">Lymnaea stagnalis</name>
    <name type="common">Great pond snail</name>
    <name type="synonym">Helix stagnalis</name>
    <dbReference type="NCBI Taxonomy" id="6523"/>
    <lineage>
        <taxon>Eukaryota</taxon>
        <taxon>Metazoa</taxon>
        <taxon>Spiralia</taxon>
        <taxon>Lophotrochozoa</taxon>
        <taxon>Mollusca</taxon>
        <taxon>Gastropoda</taxon>
        <taxon>Heterobranchia</taxon>
        <taxon>Euthyneura</taxon>
        <taxon>Panpulmonata</taxon>
        <taxon>Hygrophila</taxon>
        <taxon>Lymnaeoidea</taxon>
        <taxon>Lymnaeidae</taxon>
        <taxon>Lymnaea</taxon>
    </lineage>
</organism>
<proteinExistence type="predicted"/>
<dbReference type="SUPFAM" id="SSF53335">
    <property type="entry name" value="S-adenosyl-L-methionine-dependent methyltransferases"/>
    <property type="match status" value="1"/>
</dbReference>
<dbReference type="Proteomes" id="UP001497497">
    <property type="component" value="Unassembled WGS sequence"/>
</dbReference>
<comment type="caution">
    <text evidence="2">The sequence shown here is derived from an EMBL/GenBank/DDBJ whole genome shotgun (WGS) entry which is preliminary data.</text>
</comment>
<keyword evidence="3" id="KW-1185">Reference proteome</keyword>
<evidence type="ECO:0000313" key="2">
    <source>
        <dbReference type="EMBL" id="CAL1528074.1"/>
    </source>
</evidence>
<feature type="domain" description="Methyltransferase" evidence="1">
    <location>
        <begin position="77"/>
        <end position="244"/>
    </location>
</feature>
<dbReference type="InterPro" id="IPR025714">
    <property type="entry name" value="Methyltranfer_dom"/>
</dbReference>
<dbReference type="PANTHER" id="PTHR32026">
    <property type="entry name" value="METHYLTRANSFERASE-LIKE PROTEIN 24"/>
    <property type="match status" value="1"/>
</dbReference>